<keyword evidence="5" id="KW-0503">Monooxygenase</keyword>
<reference evidence="8" key="1">
    <citation type="journal article" date="2023" name="Mol. Phylogenet. Evol.">
        <title>Genome-scale phylogeny and comparative genomics of the fungal order Sordariales.</title>
        <authorList>
            <person name="Hensen N."/>
            <person name="Bonometti L."/>
            <person name="Westerberg I."/>
            <person name="Brannstrom I.O."/>
            <person name="Guillou S."/>
            <person name="Cros-Aarteil S."/>
            <person name="Calhoun S."/>
            <person name="Haridas S."/>
            <person name="Kuo A."/>
            <person name="Mondo S."/>
            <person name="Pangilinan J."/>
            <person name="Riley R."/>
            <person name="LaButti K."/>
            <person name="Andreopoulos B."/>
            <person name="Lipzen A."/>
            <person name="Chen C."/>
            <person name="Yan M."/>
            <person name="Daum C."/>
            <person name="Ng V."/>
            <person name="Clum A."/>
            <person name="Steindorff A."/>
            <person name="Ohm R.A."/>
            <person name="Martin F."/>
            <person name="Silar P."/>
            <person name="Natvig D.O."/>
            <person name="Lalanne C."/>
            <person name="Gautier V."/>
            <person name="Ament-Velasquez S.L."/>
            <person name="Kruys A."/>
            <person name="Hutchinson M.I."/>
            <person name="Powell A.J."/>
            <person name="Barry K."/>
            <person name="Miller A.N."/>
            <person name="Grigoriev I.V."/>
            <person name="Debuchy R."/>
            <person name="Gladieux P."/>
            <person name="Hiltunen Thoren M."/>
            <person name="Johannesson H."/>
        </authorList>
    </citation>
    <scope>NUCLEOTIDE SEQUENCE</scope>
    <source>
        <strain evidence="8">CBS 232.78</strain>
    </source>
</reference>
<feature type="compositionally biased region" description="Basic and acidic residues" evidence="6">
    <location>
        <begin position="636"/>
        <end position="645"/>
    </location>
</feature>
<feature type="region of interest" description="Disordered" evidence="6">
    <location>
        <begin position="636"/>
        <end position="698"/>
    </location>
</feature>
<dbReference type="EMBL" id="JAULSW010000009">
    <property type="protein sequence ID" value="KAK3370620.1"/>
    <property type="molecule type" value="Genomic_DNA"/>
</dbReference>
<dbReference type="InterPro" id="IPR023375">
    <property type="entry name" value="ADC_dom_sf"/>
</dbReference>
<evidence type="ECO:0000256" key="2">
    <source>
        <dbReference type="ARBA" id="ARBA00022630"/>
    </source>
</evidence>
<dbReference type="GO" id="GO:0071949">
    <property type="term" value="F:FAD binding"/>
    <property type="evidence" value="ECO:0007669"/>
    <property type="project" value="InterPro"/>
</dbReference>
<dbReference type="InterPro" id="IPR002938">
    <property type="entry name" value="FAD-bd"/>
</dbReference>
<dbReference type="PANTHER" id="PTHR13789">
    <property type="entry name" value="MONOOXYGENASE"/>
    <property type="match status" value="1"/>
</dbReference>
<dbReference type="AlphaFoldDB" id="A0AAE0N544"/>
<dbReference type="GO" id="GO:0016829">
    <property type="term" value="F:lyase activity"/>
    <property type="evidence" value="ECO:0007669"/>
    <property type="project" value="InterPro"/>
</dbReference>
<dbReference type="InterPro" id="IPR036188">
    <property type="entry name" value="FAD/NAD-bd_sf"/>
</dbReference>
<gene>
    <name evidence="8" type="ORF">B0H63DRAFT_564736</name>
</gene>
<accession>A0AAE0N544</accession>
<dbReference type="Gene3D" id="3.50.50.60">
    <property type="entry name" value="FAD/NAD(P)-binding domain"/>
    <property type="match status" value="1"/>
</dbReference>
<evidence type="ECO:0000256" key="3">
    <source>
        <dbReference type="ARBA" id="ARBA00022827"/>
    </source>
</evidence>
<evidence type="ECO:0000259" key="7">
    <source>
        <dbReference type="Pfam" id="PF01494"/>
    </source>
</evidence>
<evidence type="ECO:0000313" key="9">
    <source>
        <dbReference type="Proteomes" id="UP001285441"/>
    </source>
</evidence>
<comment type="similarity">
    <text evidence="1">Belongs to the paxM FAD-dependent monooxygenase family.</text>
</comment>
<keyword evidence="4" id="KW-0560">Oxidoreductase</keyword>
<evidence type="ECO:0000313" key="8">
    <source>
        <dbReference type="EMBL" id="KAK3370620.1"/>
    </source>
</evidence>
<dbReference type="PANTHER" id="PTHR13789:SF261">
    <property type="entry name" value="HYDROXYLASE, PUTATIVE (AFU_ORTHOLOGUE AFUA_7G00590)-RELATED"/>
    <property type="match status" value="1"/>
</dbReference>
<dbReference type="Gene3D" id="2.40.400.10">
    <property type="entry name" value="Acetoacetate decarboxylase-like"/>
    <property type="match status" value="1"/>
</dbReference>
<evidence type="ECO:0000256" key="4">
    <source>
        <dbReference type="ARBA" id="ARBA00023002"/>
    </source>
</evidence>
<proteinExistence type="inferred from homology"/>
<dbReference type="SUPFAM" id="SSF160104">
    <property type="entry name" value="Acetoacetate decarboxylase-like"/>
    <property type="match status" value="2"/>
</dbReference>
<name>A0AAE0N544_9PEZI</name>
<dbReference type="SUPFAM" id="SSF51905">
    <property type="entry name" value="FAD/NAD(P)-binding domain"/>
    <property type="match status" value="1"/>
</dbReference>
<dbReference type="Pfam" id="PF06314">
    <property type="entry name" value="ADC"/>
    <property type="match status" value="1"/>
</dbReference>
<keyword evidence="3" id="KW-0274">FAD</keyword>
<feature type="domain" description="FAD-binding" evidence="7">
    <location>
        <begin position="19"/>
        <end position="376"/>
    </location>
</feature>
<dbReference type="GO" id="GO:0004497">
    <property type="term" value="F:monooxygenase activity"/>
    <property type="evidence" value="ECO:0007669"/>
    <property type="project" value="UniProtKB-KW"/>
</dbReference>
<dbReference type="Proteomes" id="UP001285441">
    <property type="component" value="Unassembled WGS sequence"/>
</dbReference>
<dbReference type="InterPro" id="IPR050493">
    <property type="entry name" value="FAD-dep_Monooxygenase_BioMet"/>
</dbReference>
<keyword evidence="9" id="KW-1185">Reference proteome</keyword>
<dbReference type="PRINTS" id="PR00420">
    <property type="entry name" value="RNGMNOXGNASE"/>
</dbReference>
<feature type="compositionally biased region" description="Low complexity" evidence="6">
    <location>
        <begin position="680"/>
        <end position="690"/>
    </location>
</feature>
<protein>
    <recommendedName>
        <fullName evidence="7">FAD-binding domain-containing protein</fullName>
    </recommendedName>
</protein>
<evidence type="ECO:0000256" key="1">
    <source>
        <dbReference type="ARBA" id="ARBA00007992"/>
    </source>
</evidence>
<keyword evidence="2" id="KW-0285">Flavoprotein</keyword>
<reference evidence="8" key="2">
    <citation type="submission" date="2023-06" db="EMBL/GenBank/DDBJ databases">
        <authorList>
            <consortium name="Lawrence Berkeley National Laboratory"/>
            <person name="Haridas S."/>
            <person name="Hensen N."/>
            <person name="Bonometti L."/>
            <person name="Westerberg I."/>
            <person name="Brannstrom I.O."/>
            <person name="Guillou S."/>
            <person name="Cros-Aarteil S."/>
            <person name="Calhoun S."/>
            <person name="Kuo A."/>
            <person name="Mondo S."/>
            <person name="Pangilinan J."/>
            <person name="Riley R."/>
            <person name="LaButti K."/>
            <person name="Andreopoulos B."/>
            <person name="Lipzen A."/>
            <person name="Chen C."/>
            <person name="Yanf M."/>
            <person name="Daum C."/>
            <person name="Ng V."/>
            <person name="Clum A."/>
            <person name="Steindorff A."/>
            <person name="Ohm R."/>
            <person name="Martin F."/>
            <person name="Silar P."/>
            <person name="Natvig D."/>
            <person name="Lalanne C."/>
            <person name="Gautier V."/>
            <person name="Ament-velasquez S.L."/>
            <person name="Kruys A."/>
            <person name="Hutchinson M.I."/>
            <person name="Powell A.J."/>
            <person name="Barry K."/>
            <person name="Miller A.N."/>
            <person name="Grigoriev I.V."/>
            <person name="Debuchy R."/>
            <person name="Gladieux P."/>
            <person name="Thoren M.H."/>
            <person name="Johannesson H."/>
        </authorList>
    </citation>
    <scope>NUCLEOTIDE SEQUENCE</scope>
    <source>
        <strain evidence="8">CBS 232.78</strain>
    </source>
</reference>
<evidence type="ECO:0000256" key="6">
    <source>
        <dbReference type="SAM" id="MobiDB-lite"/>
    </source>
</evidence>
<dbReference type="InterPro" id="IPR010451">
    <property type="entry name" value="Acetoacetate_decarboxylase"/>
</dbReference>
<dbReference type="SUPFAM" id="SSF54373">
    <property type="entry name" value="FAD-linked reductases, C-terminal domain"/>
    <property type="match status" value="1"/>
</dbReference>
<sequence>MKPNGTANGAPAFGPKPLKVVIVGAGIGGLTAALGLRQAGHEVTLLDSSKFSQEIGAGLAIAPYSNGALKRLGIDLETIGGNENTNTYIWPPFAPQKIAISFDEDKKRWQHRRVMVHRAHLHTALREKALSEDGAGKPCTLRLSSRVVSVDAENGEVVLESGEKVTGDMVLGADGVRSECRKALEGGRGYVPFESGISAFRFTVPMQAIRDDPVTAALLGPEGTLLAALAVGGIKRLICYPIVNNTLMNFVFTHASAESKADDQSPENLKSLVLQVGSAFTPAFQAILQKVQNDTIRLWPLFDLPALPTWVNGKMAVLGDAAHPFMPHRAEGASQAIEDAVSLATIFYLGTPADAVPERLALYDRCRRERASKIQEASRIFSQSMEYQAKKGFNPHVFDNYSFSHDEHHHSLQQLRLLLKSKHPKIRMRMPMSFGPAAGPCQPGNTIHGVFGSKPSDFSPSQVVHTIRFATSKTYLQNYFPTPAFSFTKADTMVQASLVCTSFRDLAWLGGEGYERVGLHIHGVQYKSPTTGDVIKGSFVPVLFENSLDSIVTGREERGAPVMGCEIDIAESSDKKEIALRWKDTVFAQMQFNNISTKKTVSIPKPEDDGLLMFRFIPAVGGGKPDAAYAVFEPHPETRTAKKPTDGPATNGTNGHGNGHSKPSLSEVARENGHSVTIGDSDSAFSSSSDSESDDDSKKAKYAAQASFEFTLPKWQALPTLHHVVKNLAGVPIYEVLEAKVEEVNGETDEFTLARRVD</sequence>
<evidence type="ECO:0000256" key="5">
    <source>
        <dbReference type="ARBA" id="ARBA00023033"/>
    </source>
</evidence>
<comment type="caution">
    <text evidence="8">The sequence shown here is derived from an EMBL/GenBank/DDBJ whole genome shotgun (WGS) entry which is preliminary data.</text>
</comment>
<organism evidence="8 9">
    <name type="scientific">Podospora didyma</name>
    <dbReference type="NCBI Taxonomy" id="330526"/>
    <lineage>
        <taxon>Eukaryota</taxon>
        <taxon>Fungi</taxon>
        <taxon>Dikarya</taxon>
        <taxon>Ascomycota</taxon>
        <taxon>Pezizomycotina</taxon>
        <taxon>Sordariomycetes</taxon>
        <taxon>Sordariomycetidae</taxon>
        <taxon>Sordariales</taxon>
        <taxon>Podosporaceae</taxon>
        <taxon>Podospora</taxon>
    </lineage>
</organism>
<dbReference type="Pfam" id="PF01494">
    <property type="entry name" value="FAD_binding_3"/>
    <property type="match status" value="1"/>
</dbReference>